<feature type="domain" description="GFO/IDH/MocA-like oxidoreductase" evidence="2">
    <location>
        <begin position="133"/>
        <end position="244"/>
    </location>
</feature>
<keyword evidence="4" id="KW-1185">Reference proteome</keyword>
<evidence type="ECO:0000313" key="4">
    <source>
        <dbReference type="Proteomes" id="UP000321558"/>
    </source>
</evidence>
<comment type="caution">
    <text evidence="3">The sequence shown here is derived from an EMBL/GenBank/DDBJ whole genome shotgun (WGS) entry which is preliminary data.</text>
</comment>
<feature type="domain" description="Gfo/Idh/MocA-like oxidoreductase N-terminal" evidence="1">
    <location>
        <begin position="3"/>
        <end position="124"/>
    </location>
</feature>
<dbReference type="EMBL" id="BJYM01000017">
    <property type="protein sequence ID" value="GEN89009.1"/>
    <property type="molecule type" value="Genomic_DNA"/>
</dbReference>
<dbReference type="SUPFAM" id="SSF55347">
    <property type="entry name" value="Glyceraldehyde-3-phosphate dehydrogenase-like, C-terminal domain"/>
    <property type="match status" value="1"/>
</dbReference>
<dbReference type="InterPro" id="IPR000683">
    <property type="entry name" value="Gfo/Idh/MocA-like_OxRdtase_N"/>
</dbReference>
<protein>
    <submittedName>
        <fullName evidence="3">Oxidoreductase</fullName>
    </submittedName>
</protein>
<dbReference type="Gene3D" id="3.30.360.10">
    <property type="entry name" value="Dihydrodipicolinate Reductase, domain 2"/>
    <property type="match status" value="1"/>
</dbReference>
<dbReference type="InterPro" id="IPR051317">
    <property type="entry name" value="Gfo/Idh/MocA_oxidoreduct"/>
</dbReference>
<dbReference type="SUPFAM" id="SSF51735">
    <property type="entry name" value="NAD(P)-binding Rossmann-fold domains"/>
    <property type="match status" value="1"/>
</dbReference>
<dbReference type="InterPro" id="IPR055170">
    <property type="entry name" value="GFO_IDH_MocA-like_dom"/>
</dbReference>
<dbReference type="InterPro" id="IPR036291">
    <property type="entry name" value="NAD(P)-bd_dom_sf"/>
</dbReference>
<evidence type="ECO:0000259" key="1">
    <source>
        <dbReference type="Pfam" id="PF01408"/>
    </source>
</evidence>
<name>A0A511ZNP4_9BACI</name>
<accession>A0A511ZNP4</accession>
<dbReference type="Pfam" id="PF01408">
    <property type="entry name" value="GFO_IDH_MocA"/>
    <property type="match status" value="1"/>
</dbReference>
<dbReference type="PANTHER" id="PTHR43708">
    <property type="entry name" value="CONSERVED EXPRESSED OXIDOREDUCTASE (EUROFUNG)"/>
    <property type="match status" value="1"/>
</dbReference>
<evidence type="ECO:0000313" key="3">
    <source>
        <dbReference type="EMBL" id="GEN89009.1"/>
    </source>
</evidence>
<organism evidence="3 4">
    <name type="scientific">Oceanobacillus sojae</name>
    <dbReference type="NCBI Taxonomy" id="582851"/>
    <lineage>
        <taxon>Bacteria</taxon>
        <taxon>Bacillati</taxon>
        <taxon>Bacillota</taxon>
        <taxon>Bacilli</taxon>
        <taxon>Bacillales</taxon>
        <taxon>Bacillaceae</taxon>
        <taxon>Oceanobacillus</taxon>
    </lineage>
</organism>
<evidence type="ECO:0000259" key="2">
    <source>
        <dbReference type="Pfam" id="PF22725"/>
    </source>
</evidence>
<dbReference type="AlphaFoldDB" id="A0A511ZNP4"/>
<dbReference type="Pfam" id="PF22725">
    <property type="entry name" value="GFO_IDH_MocA_C3"/>
    <property type="match status" value="1"/>
</dbReference>
<dbReference type="OrthoDB" id="9815825at2"/>
<dbReference type="STRING" id="582851.GCA_900162665_01844"/>
<dbReference type="Proteomes" id="UP000321558">
    <property type="component" value="Unassembled WGS sequence"/>
</dbReference>
<dbReference type="Gene3D" id="3.40.50.720">
    <property type="entry name" value="NAD(P)-binding Rossmann-like Domain"/>
    <property type="match status" value="1"/>
</dbReference>
<sequence length="338" mass="38830">MLSIAFIGYGNSVTNYHLPYLEKRESINVKYIYRRAEDRIHEGIEHENWYPDINFTSDLDEILNDKEIELIVVCTHADSHAEYARTALQNNKNVLVEKPFASTLDEAKEIFELAKSKGLIAMANQNRRFDGDFLTLKKVLDSGVLGNIIEIQSHYDYFRPEKIQKGFKTLHLLAVHTIDQIISLYGNPDRIYYDVRSIYCPGESDDFTDIDFYYGTQMKATVKCSNSVKIEHPKFTVHGDRGSFIKYSSGHQKKNPDGATKVSFIQEPENNWGKISYFDENGKEVNKSIPSEITDYAILYEKLFDSIRNGTEKPVKDDEVLTVMEILNNGIKEASKNH</sequence>
<dbReference type="GO" id="GO:0000166">
    <property type="term" value="F:nucleotide binding"/>
    <property type="evidence" value="ECO:0007669"/>
    <property type="project" value="InterPro"/>
</dbReference>
<dbReference type="PANTHER" id="PTHR43708:SF7">
    <property type="entry name" value="OXIDOREDUCTASE"/>
    <property type="match status" value="1"/>
</dbReference>
<gene>
    <name evidence="3" type="ORF">OSO01_37480</name>
</gene>
<proteinExistence type="predicted"/>
<reference evidence="3 4" key="1">
    <citation type="submission" date="2019-07" db="EMBL/GenBank/DDBJ databases">
        <title>Whole genome shotgun sequence of Oceanobacillus sojae NBRC 105379.</title>
        <authorList>
            <person name="Hosoyama A."/>
            <person name="Uohara A."/>
            <person name="Ohji S."/>
            <person name="Ichikawa N."/>
        </authorList>
    </citation>
    <scope>NUCLEOTIDE SEQUENCE [LARGE SCALE GENOMIC DNA]</scope>
    <source>
        <strain evidence="3 4">NBRC 105379</strain>
    </source>
</reference>